<protein>
    <submittedName>
        <fullName evidence="1">Uncharacterized protein</fullName>
    </submittedName>
</protein>
<name>A0ABQ3Y7R3_9ACTN</name>
<evidence type="ECO:0000313" key="2">
    <source>
        <dbReference type="Proteomes" id="UP000609879"/>
    </source>
</evidence>
<organism evidence="1 2">
    <name type="scientific">Paractinoplanes deccanensis</name>
    <dbReference type="NCBI Taxonomy" id="113561"/>
    <lineage>
        <taxon>Bacteria</taxon>
        <taxon>Bacillati</taxon>
        <taxon>Actinomycetota</taxon>
        <taxon>Actinomycetes</taxon>
        <taxon>Micromonosporales</taxon>
        <taxon>Micromonosporaceae</taxon>
        <taxon>Paractinoplanes</taxon>
    </lineage>
</organism>
<dbReference type="Proteomes" id="UP000609879">
    <property type="component" value="Unassembled WGS sequence"/>
</dbReference>
<accession>A0ABQ3Y7R3</accession>
<gene>
    <name evidence="1" type="ORF">Ade02nite_46620</name>
</gene>
<comment type="caution">
    <text evidence="1">The sequence shown here is derived from an EMBL/GenBank/DDBJ whole genome shotgun (WGS) entry which is preliminary data.</text>
</comment>
<keyword evidence="2" id="KW-1185">Reference proteome</keyword>
<sequence>MILAIVAAALLTGFLAGLMSFKKTNEYCDRHGVTRICPICAAEGAHSHPAPHPRHEVATSH</sequence>
<reference evidence="1 2" key="1">
    <citation type="submission" date="2021-01" db="EMBL/GenBank/DDBJ databases">
        <title>Whole genome shotgun sequence of Actinoplanes deccanensis NBRC 13994.</title>
        <authorList>
            <person name="Komaki H."/>
            <person name="Tamura T."/>
        </authorList>
    </citation>
    <scope>NUCLEOTIDE SEQUENCE [LARGE SCALE GENOMIC DNA]</scope>
    <source>
        <strain evidence="1 2">NBRC 13994</strain>
    </source>
</reference>
<dbReference type="EMBL" id="BOMI01000090">
    <property type="protein sequence ID" value="GID76021.1"/>
    <property type="molecule type" value="Genomic_DNA"/>
</dbReference>
<evidence type="ECO:0000313" key="1">
    <source>
        <dbReference type="EMBL" id="GID76021.1"/>
    </source>
</evidence>
<dbReference type="RefSeq" id="WP_203767747.1">
    <property type="nucleotide sequence ID" value="NZ_BAAABO010000007.1"/>
</dbReference>
<proteinExistence type="predicted"/>